<dbReference type="GO" id="GO:0016020">
    <property type="term" value="C:membrane"/>
    <property type="evidence" value="ECO:0007669"/>
    <property type="project" value="TreeGrafter"/>
</dbReference>
<dbReference type="PRINTS" id="PR00080">
    <property type="entry name" value="SDRFAMILY"/>
</dbReference>
<gene>
    <name evidence="5" type="primary">bdhA_2</name>
    <name evidence="5" type="ORF">ASD8599_01649</name>
</gene>
<dbReference type="GO" id="GO:0003858">
    <property type="term" value="F:3-hydroxybutyrate dehydrogenase activity"/>
    <property type="evidence" value="ECO:0007669"/>
    <property type="project" value="UniProtKB-EC"/>
</dbReference>
<keyword evidence="2 5" id="KW-0560">Oxidoreductase</keyword>
<sequence>MTTWTLITGASSGLGVEFARIAAKAGRNLILTARSEDKLNALAEDLRSFGGDVVVLPADLSDLDAVKTLWEDASADRHIDVLVNNAGLGRNGTFGDGDDWARELASMQVNMTALTFLMKAAIPHMEAAGGGRILNVASLAGFMPGPNMAVYSASKAYVLSLSEAVAEELRDSTVTVTALCPGATQTEFFDNAKMDGVRMLKTGMIAKAFDVAELGWLESRIGKRIVVPGLMNKVFGFMPRIAPRFVVSRLAHYLIGKG</sequence>
<dbReference type="PROSITE" id="PS00061">
    <property type="entry name" value="ADH_SHORT"/>
    <property type="match status" value="1"/>
</dbReference>
<evidence type="ECO:0000256" key="3">
    <source>
        <dbReference type="RuleBase" id="RU000363"/>
    </source>
</evidence>
<feature type="domain" description="Ketoreductase" evidence="4">
    <location>
        <begin position="3"/>
        <end position="182"/>
    </location>
</feature>
<dbReference type="EC" id="1.1.1.30" evidence="5"/>
<dbReference type="Gene3D" id="3.40.50.720">
    <property type="entry name" value="NAD(P)-binding Rossmann-like Domain"/>
    <property type="match status" value="1"/>
</dbReference>
<name>A0A2R8BCW5_9RHOB</name>
<dbReference type="AlphaFoldDB" id="A0A2R8BCW5"/>
<dbReference type="Proteomes" id="UP000244880">
    <property type="component" value="Unassembled WGS sequence"/>
</dbReference>
<protein>
    <submittedName>
        <fullName evidence="5">D-beta-hydroxybutyrate dehydrogenase</fullName>
        <ecNumber evidence="5">1.1.1.30</ecNumber>
    </submittedName>
</protein>
<organism evidence="5 6">
    <name type="scientific">Ascidiaceihabitans donghaensis</name>
    <dbReference type="NCBI Taxonomy" id="1510460"/>
    <lineage>
        <taxon>Bacteria</taxon>
        <taxon>Pseudomonadati</taxon>
        <taxon>Pseudomonadota</taxon>
        <taxon>Alphaproteobacteria</taxon>
        <taxon>Rhodobacterales</taxon>
        <taxon>Paracoccaceae</taxon>
        <taxon>Ascidiaceihabitans</taxon>
    </lineage>
</organism>
<dbReference type="InterPro" id="IPR057326">
    <property type="entry name" value="KR_dom"/>
</dbReference>
<dbReference type="InterPro" id="IPR036291">
    <property type="entry name" value="NAD(P)-bd_dom_sf"/>
</dbReference>
<dbReference type="PRINTS" id="PR00081">
    <property type="entry name" value="GDHRDH"/>
</dbReference>
<evidence type="ECO:0000313" key="5">
    <source>
        <dbReference type="EMBL" id="SPH20908.1"/>
    </source>
</evidence>
<dbReference type="PANTHER" id="PTHR44196:SF2">
    <property type="entry name" value="SHORT-CHAIN DEHYDROGENASE-RELATED"/>
    <property type="match status" value="1"/>
</dbReference>
<dbReference type="EMBL" id="OMOR01000001">
    <property type="protein sequence ID" value="SPH20908.1"/>
    <property type="molecule type" value="Genomic_DNA"/>
</dbReference>
<dbReference type="InterPro" id="IPR020904">
    <property type="entry name" value="Sc_DH/Rdtase_CS"/>
</dbReference>
<comment type="similarity">
    <text evidence="1 3">Belongs to the short-chain dehydrogenases/reductases (SDR) family.</text>
</comment>
<dbReference type="CDD" id="cd05233">
    <property type="entry name" value="SDR_c"/>
    <property type="match status" value="1"/>
</dbReference>
<dbReference type="PANTHER" id="PTHR44196">
    <property type="entry name" value="DEHYDROGENASE/REDUCTASE SDR FAMILY MEMBER 7B"/>
    <property type="match status" value="1"/>
</dbReference>
<dbReference type="PIRSF" id="PIRSF000126">
    <property type="entry name" value="11-beta-HSD1"/>
    <property type="match status" value="1"/>
</dbReference>
<proteinExistence type="inferred from homology"/>
<evidence type="ECO:0000256" key="2">
    <source>
        <dbReference type="ARBA" id="ARBA00023002"/>
    </source>
</evidence>
<dbReference type="InterPro" id="IPR002347">
    <property type="entry name" value="SDR_fam"/>
</dbReference>
<dbReference type="SUPFAM" id="SSF51735">
    <property type="entry name" value="NAD(P)-binding Rossmann-fold domains"/>
    <property type="match status" value="1"/>
</dbReference>
<evidence type="ECO:0000259" key="4">
    <source>
        <dbReference type="SMART" id="SM00822"/>
    </source>
</evidence>
<dbReference type="Pfam" id="PF00106">
    <property type="entry name" value="adh_short"/>
    <property type="match status" value="1"/>
</dbReference>
<evidence type="ECO:0000313" key="6">
    <source>
        <dbReference type="Proteomes" id="UP000244880"/>
    </source>
</evidence>
<dbReference type="RefSeq" id="WP_108828054.1">
    <property type="nucleotide sequence ID" value="NZ_OMOR01000001.1"/>
</dbReference>
<accession>A0A2R8BCW5</accession>
<reference evidence="5 6" key="1">
    <citation type="submission" date="2018-03" db="EMBL/GenBank/DDBJ databases">
        <authorList>
            <person name="Keele B.F."/>
        </authorList>
    </citation>
    <scope>NUCLEOTIDE SEQUENCE [LARGE SCALE GENOMIC DNA]</scope>
    <source>
        <strain evidence="5 6">CECT 8599</strain>
    </source>
</reference>
<dbReference type="OrthoDB" id="9810935at2"/>
<evidence type="ECO:0000256" key="1">
    <source>
        <dbReference type="ARBA" id="ARBA00006484"/>
    </source>
</evidence>
<dbReference type="SMART" id="SM00822">
    <property type="entry name" value="PKS_KR"/>
    <property type="match status" value="1"/>
</dbReference>
<keyword evidence="6" id="KW-1185">Reference proteome</keyword>